<comment type="subcellular location">
    <subcellularLocation>
        <location evidence="4">Cytoplasm</location>
    </subcellularLocation>
</comment>
<sequence>MVQSPKIKKKGVVLEALPSTSFRVQLEAGPEVLAHLSGKLRIHRIKILVGDTVQVELSPYDEKRGRIVYRESTFSGPPRNYSRR</sequence>
<evidence type="ECO:0000256" key="1">
    <source>
        <dbReference type="ARBA" id="ARBA00010939"/>
    </source>
</evidence>
<evidence type="ECO:0000313" key="7">
    <source>
        <dbReference type="EMBL" id="OHA62068.1"/>
    </source>
</evidence>
<dbReference type="Proteomes" id="UP000179245">
    <property type="component" value="Unassembled WGS sequence"/>
</dbReference>
<proteinExistence type="inferred from homology"/>
<dbReference type="InterPro" id="IPR004368">
    <property type="entry name" value="TIF_IF1"/>
</dbReference>
<keyword evidence="4" id="KW-0699">rRNA-binding</keyword>
<dbReference type="GO" id="GO:0019843">
    <property type="term" value="F:rRNA binding"/>
    <property type="evidence" value="ECO:0007669"/>
    <property type="project" value="UniProtKB-UniRule"/>
</dbReference>
<name>A0A1G2QNM1_9BACT</name>
<reference evidence="7 8" key="1">
    <citation type="journal article" date="2016" name="Nat. Commun.">
        <title>Thousands of microbial genomes shed light on interconnected biogeochemical processes in an aquifer system.</title>
        <authorList>
            <person name="Anantharaman K."/>
            <person name="Brown C.T."/>
            <person name="Hug L.A."/>
            <person name="Sharon I."/>
            <person name="Castelle C.J."/>
            <person name="Probst A.J."/>
            <person name="Thomas B.C."/>
            <person name="Singh A."/>
            <person name="Wilkins M.J."/>
            <person name="Karaoz U."/>
            <person name="Brodie E.L."/>
            <person name="Williams K.H."/>
            <person name="Hubbard S.S."/>
            <person name="Banfield J.F."/>
        </authorList>
    </citation>
    <scope>NUCLEOTIDE SEQUENCE [LARGE SCALE GENOMIC DNA]</scope>
</reference>
<dbReference type="GO" id="GO:0043022">
    <property type="term" value="F:ribosome binding"/>
    <property type="evidence" value="ECO:0007669"/>
    <property type="project" value="UniProtKB-UniRule"/>
</dbReference>
<feature type="domain" description="S1-like" evidence="6">
    <location>
        <begin position="1"/>
        <end position="72"/>
    </location>
</feature>
<dbReference type="NCBIfam" id="TIGR00008">
    <property type="entry name" value="infA"/>
    <property type="match status" value="1"/>
</dbReference>
<dbReference type="GO" id="GO:0003743">
    <property type="term" value="F:translation initiation factor activity"/>
    <property type="evidence" value="ECO:0007669"/>
    <property type="project" value="UniProtKB-UniRule"/>
</dbReference>
<protein>
    <recommendedName>
        <fullName evidence="4 5">Translation initiation factor IF-1</fullName>
    </recommendedName>
</protein>
<comment type="caution">
    <text evidence="7">The sequence shown here is derived from an EMBL/GenBank/DDBJ whole genome shotgun (WGS) entry which is preliminary data.</text>
</comment>
<gene>
    <name evidence="4" type="primary">infA</name>
    <name evidence="7" type="ORF">A2117_00290</name>
</gene>
<dbReference type="PANTHER" id="PTHR33370:SF1">
    <property type="entry name" value="TRANSLATION INITIATION FACTOR IF-1, CHLOROPLASTIC"/>
    <property type="match status" value="1"/>
</dbReference>
<dbReference type="AlphaFoldDB" id="A0A1G2QNM1"/>
<evidence type="ECO:0000256" key="2">
    <source>
        <dbReference type="ARBA" id="ARBA00022540"/>
    </source>
</evidence>
<dbReference type="PANTHER" id="PTHR33370">
    <property type="entry name" value="TRANSLATION INITIATION FACTOR IF-1, CHLOROPLASTIC"/>
    <property type="match status" value="1"/>
</dbReference>
<keyword evidence="4" id="KW-0963">Cytoplasm</keyword>
<evidence type="ECO:0000256" key="4">
    <source>
        <dbReference type="HAMAP-Rule" id="MF_00075"/>
    </source>
</evidence>
<accession>A0A1G2QNM1</accession>
<evidence type="ECO:0000256" key="5">
    <source>
        <dbReference type="NCBIfam" id="TIGR00008"/>
    </source>
</evidence>
<dbReference type="Pfam" id="PF01176">
    <property type="entry name" value="eIF-1a"/>
    <property type="match status" value="1"/>
</dbReference>
<evidence type="ECO:0000259" key="6">
    <source>
        <dbReference type="PROSITE" id="PS50832"/>
    </source>
</evidence>
<dbReference type="FunFam" id="2.40.50.140:FF:000002">
    <property type="entry name" value="Translation initiation factor IF-1"/>
    <property type="match status" value="1"/>
</dbReference>
<dbReference type="InterPro" id="IPR012340">
    <property type="entry name" value="NA-bd_OB-fold"/>
</dbReference>
<evidence type="ECO:0000256" key="3">
    <source>
        <dbReference type="ARBA" id="ARBA00022917"/>
    </source>
</evidence>
<keyword evidence="4" id="KW-0694">RNA-binding</keyword>
<dbReference type="STRING" id="1802443.A2117_00290"/>
<keyword evidence="3 4" id="KW-0648">Protein biosynthesis</keyword>
<comment type="function">
    <text evidence="4">One of the essential components for the initiation of protein synthesis. Stabilizes the binding of IF-2 and IF-3 on the 30S subunit to which N-formylmethionyl-tRNA(fMet) subsequently binds. Helps modulate mRNA selection, yielding the 30S pre-initiation complex (PIC). Upon addition of the 50S ribosomal subunit IF-1, IF-2 and IF-3 are released leaving the mature 70S translation initiation complex.</text>
</comment>
<dbReference type="GO" id="GO:0005829">
    <property type="term" value="C:cytosol"/>
    <property type="evidence" value="ECO:0007669"/>
    <property type="project" value="TreeGrafter"/>
</dbReference>
<dbReference type="InterPro" id="IPR006196">
    <property type="entry name" value="RNA-binding_domain_S1_IF1"/>
</dbReference>
<dbReference type="EMBL" id="MHTO01000021">
    <property type="protein sequence ID" value="OHA62068.1"/>
    <property type="molecule type" value="Genomic_DNA"/>
</dbReference>
<comment type="similarity">
    <text evidence="1 4">Belongs to the IF-1 family.</text>
</comment>
<comment type="subunit">
    <text evidence="4">Component of the 30S ribosomal translation pre-initiation complex which assembles on the 30S ribosome in the order IF-2 and IF-3, IF-1 and N-formylmethionyl-tRNA(fMet); mRNA recruitment can occur at any time during PIC assembly.</text>
</comment>
<dbReference type="SUPFAM" id="SSF50249">
    <property type="entry name" value="Nucleic acid-binding proteins"/>
    <property type="match status" value="1"/>
</dbReference>
<dbReference type="HAMAP" id="MF_00075">
    <property type="entry name" value="IF_1"/>
    <property type="match status" value="1"/>
</dbReference>
<organism evidence="7 8">
    <name type="scientific">Candidatus Wildermuthbacteria bacterium GWA2_46_15</name>
    <dbReference type="NCBI Taxonomy" id="1802443"/>
    <lineage>
        <taxon>Bacteria</taxon>
        <taxon>Candidatus Wildermuthiibacteriota</taxon>
    </lineage>
</organism>
<dbReference type="Gene3D" id="2.40.50.140">
    <property type="entry name" value="Nucleic acid-binding proteins"/>
    <property type="match status" value="1"/>
</dbReference>
<dbReference type="CDD" id="cd04451">
    <property type="entry name" value="S1_IF1"/>
    <property type="match status" value="1"/>
</dbReference>
<evidence type="ECO:0000313" key="8">
    <source>
        <dbReference type="Proteomes" id="UP000179245"/>
    </source>
</evidence>
<dbReference type="PROSITE" id="PS50832">
    <property type="entry name" value="S1_IF1_TYPE"/>
    <property type="match status" value="1"/>
</dbReference>
<keyword evidence="2 4" id="KW-0396">Initiation factor</keyword>